<name>A0ABU7Z552_9MICO</name>
<accession>A0ABU7Z552</accession>
<dbReference type="EMBL" id="JBAGLP010000110">
    <property type="protein sequence ID" value="MEG3614461.1"/>
    <property type="molecule type" value="Genomic_DNA"/>
</dbReference>
<reference evidence="1" key="2">
    <citation type="submission" date="2024-02" db="EMBL/GenBank/DDBJ databases">
        <authorList>
            <person name="Prathaban M."/>
            <person name="Mythili R."/>
            <person name="Sharmila Devi N."/>
            <person name="Sobanaa M."/>
            <person name="Prathiviraj R."/>
            <person name="Selvin J."/>
        </authorList>
    </citation>
    <scope>NUCLEOTIDE SEQUENCE</scope>
    <source>
        <strain evidence="1">MP1014</strain>
    </source>
</reference>
<protein>
    <submittedName>
        <fullName evidence="1">Uncharacterized protein</fullName>
    </submittedName>
</protein>
<comment type="caution">
    <text evidence="1">The sequence shown here is derived from an EMBL/GenBank/DDBJ whole genome shotgun (WGS) entry which is preliminary data.</text>
</comment>
<keyword evidence="2" id="KW-1185">Reference proteome</keyword>
<evidence type="ECO:0000313" key="2">
    <source>
        <dbReference type="Proteomes" id="UP001310387"/>
    </source>
</evidence>
<dbReference type="RefSeq" id="WP_278235220.1">
    <property type="nucleotide sequence ID" value="NZ_JBAGLP010000110.1"/>
</dbReference>
<gene>
    <name evidence="1" type="ORF">V5O49_04920</name>
</gene>
<sequence>MLLAAPTYHRRTLADRVMDHLADALVRTGEHLHDALATHVARRAAGALARRERDHRRYLAAEQVRDNAAQINPLGLR</sequence>
<evidence type="ECO:0000313" key="1">
    <source>
        <dbReference type="EMBL" id="MEG3614461.1"/>
    </source>
</evidence>
<dbReference type="Proteomes" id="UP001310387">
    <property type="component" value="Unassembled WGS sequence"/>
</dbReference>
<reference evidence="1" key="1">
    <citation type="journal article" date="2024" name="Antonie Van Leeuwenhoek">
        <title>Isoptericola haloaureus sp. nov., a dimorphic actinobacterium isolated from mangrove sediments of southeast India, implicating biosaline agricultural significance through nitrogen fixation and salt tolerance genes.</title>
        <authorList>
            <person name="Prathaban M."/>
            <person name="Prathiviraj R."/>
            <person name="Ravichandran M."/>
            <person name="Natarajan S.D."/>
            <person name="Sobanaa M."/>
            <person name="Hari Krishna Kumar S."/>
            <person name="Chandrasekar V."/>
            <person name="Selvin J."/>
        </authorList>
    </citation>
    <scope>NUCLEOTIDE SEQUENCE</scope>
    <source>
        <strain evidence="1">MP1014</strain>
    </source>
</reference>
<proteinExistence type="predicted"/>
<organism evidence="1 2">
    <name type="scientific">Isoptericola haloaureus</name>
    <dbReference type="NCBI Taxonomy" id="1542902"/>
    <lineage>
        <taxon>Bacteria</taxon>
        <taxon>Bacillati</taxon>
        <taxon>Actinomycetota</taxon>
        <taxon>Actinomycetes</taxon>
        <taxon>Micrococcales</taxon>
        <taxon>Promicromonosporaceae</taxon>
        <taxon>Isoptericola</taxon>
    </lineage>
</organism>